<gene>
    <name evidence="4" type="ORF">AKJ17_11775</name>
</gene>
<dbReference type="Pfam" id="PF00582">
    <property type="entry name" value="Usp"/>
    <property type="match status" value="1"/>
</dbReference>
<dbReference type="Gene3D" id="3.40.50.620">
    <property type="entry name" value="HUPs"/>
    <property type="match status" value="1"/>
</dbReference>
<keyword evidence="2" id="KW-0963">Cytoplasm</keyword>
<organism evidence="4 5">
    <name type="scientific">Vibrio nereis</name>
    <dbReference type="NCBI Taxonomy" id="693"/>
    <lineage>
        <taxon>Bacteria</taxon>
        <taxon>Pseudomonadati</taxon>
        <taxon>Pseudomonadota</taxon>
        <taxon>Gammaproteobacteria</taxon>
        <taxon>Vibrionales</taxon>
        <taxon>Vibrionaceae</taxon>
        <taxon>Vibrio</taxon>
    </lineage>
</organism>
<reference evidence="5" key="1">
    <citation type="submission" date="2015-08" db="EMBL/GenBank/DDBJ databases">
        <title>Vibrio galatheae sp. nov., a novel member of the Vibrionaceae family isolated from the Solomon Islands.</title>
        <authorList>
            <person name="Giubergia S."/>
            <person name="Machado H."/>
            <person name="Mateiu R.V."/>
            <person name="Gram L."/>
        </authorList>
    </citation>
    <scope>NUCLEOTIDE SEQUENCE [LARGE SCALE GENOMIC DNA]</scope>
    <source>
        <strain evidence="5">DSM 19584</strain>
    </source>
</reference>
<dbReference type="EMBL" id="LHPJ01000008">
    <property type="protein sequence ID" value="KOO03222.1"/>
    <property type="molecule type" value="Genomic_DNA"/>
</dbReference>
<dbReference type="AlphaFoldDB" id="A0A0M0HN15"/>
<proteinExistence type="inferred from homology"/>
<accession>A0A0M0HN15</accession>
<comment type="subcellular location">
    <subcellularLocation>
        <location evidence="2">Cytoplasm</location>
    </subcellularLocation>
</comment>
<comment type="similarity">
    <text evidence="1 2">Belongs to the universal stress protein A family.</text>
</comment>
<dbReference type="InterPro" id="IPR014729">
    <property type="entry name" value="Rossmann-like_a/b/a_fold"/>
</dbReference>
<dbReference type="OrthoDB" id="9792500at2"/>
<comment type="caution">
    <text evidence="4">The sequence shown here is derived from an EMBL/GenBank/DDBJ whole genome shotgun (WGS) entry which is preliminary data.</text>
</comment>
<evidence type="ECO:0000256" key="1">
    <source>
        <dbReference type="ARBA" id="ARBA00008791"/>
    </source>
</evidence>
<feature type="domain" description="UspA" evidence="3">
    <location>
        <begin position="3"/>
        <end position="138"/>
    </location>
</feature>
<dbReference type="RefSeq" id="WP_053396008.1">
    <property type="nucleotide sequence ID" value="NZ_CANLZT010000001.1"/>
</dbReference>
<protein>
    <recommendedName>
        <fullName evidence="2">Universal stress protein</fullName>
    </recommendedName>
</protein>
<dbReference type="STRING" id="693.AKJ17_11775"/>
<dbReference type="InterPro" id="IPR006015">
    <property type="entry name" value="Universal_stress_UspA"/>
</dbReference>
<name>A0A0M0HN15_VIBNE</name>
<keyword evidence="5" id="KW-1185">Reference proteome</keyword>
<dbReference type="InterPro" id="IPR006016">
    <property type="entry name" value="UspA"/>
</dbReference>
<sequence>MQYKHIMVAIEISEQSKVLIDRAIFLANQLGSEISFIHIDGTHGEIYPDLVDIKANPDLRPINEHTMEQLREFDANTDYPVKKIIVGTGELSEKLHEVIAGNGVDLLICGHHQDFWSRIISYSQHLINKSPVDILVVPIES</sequence>
<dbReference type="SUPFAM" id="SSF52402">
    <property type="entry name" value="Adenine nucleotide alpha hydrolases-like"/>
    <property type="match status" value="1"/>
</dbReference>
<dbReference type="PATRIC" id="fig|693.5.peg.2413"/>
<dbReference type="Proteomes" id="UP000037515">
    <property type="component" value="Unassembled WGS sequence"/>
</dbReference>
<evidence type="ECO:0000313" key="4">
    <source>
        <dbReference type="EMBL" id="KOO03222.1"/>
    </source>
</evidence>
<dbReference type="PIRSF" id="PIRSF006276">
    <property type="entry name" value="UspA"/>
    <property type="match status" value="1"/>
</dbReference>
<evidence type="ECO:0000256" key="2">
    <source>
        <dbReference type="PIRNR" id="PIRNR006276"/>
    </source>
</evidence>
<evidence type="ECO:0000259" key="3">
    <source>
        <dbReference type="Pfam" id="PF00582"/>
    </source>
</evidence>
<dbReference type="GO" id="GO:0005737">
    <property type="term" value="C:cytoplasm"/>
    <property type="evidence" value="ECO:0007669"/>
    <property type="project" value="UniProtKB-SubCell"/>
</dbReference>
<evidence type="ECO:0000313" key="5">
    <source>
        <dbReference type="Proteomes" id="UP000037515"/>
    </source>
</evidence>